<dbReference type="InParanoid" id="K5X297"/>
<dbReference type="EMBL" id="JH971397">
    <property type="protein sequence ID" value="EKM77268.1"/>
    <property type="molecule type" value="Genomic_DNA"/>
</dbReference>
<evidence type="ECO:0000313" key="2">
    <source>
        <dbReference type="Proteomes" id="UP000008493"/>
    </source>
</evidence>
<organism evidence="1 2">
    <name type="scientific">Agaricus bisporus var. burnettii (strain JB137-S8 / ATCC MYA-4627 / FGSC 10392)</name>
    <name type="common">White button mushroom</name>
    <dbReference type="NCBI Taxonomy" id="597362"/>
    <lineage>
        <taxon>Eukaryota</taxon>
        <taxon>Fungi</taxon>
        <taxon>Dikarya</taxon>
        <taxon>Basidiomycota</taxon>
        <taxon>Agaricomycotina</taxon>
        <taxon>Agaricomycetes</taxon>
        <taxon>Agaricomycetidae</taxon>
        <taxon>Agaricales</taxon>
        <taxon>Agaricineae</taxon>
        <taxon>Agaricaceae</taxon>
        <taxon>Agaricus</taxon>
    </lineage>
</organism>
<sequence>MTSLRRLSSAVTVSLTKLTSSYPRPPSGAASVILSFLALSQLSRAYRSGATQGPSELTAS</sequence>
<dbReference type="RefSeq" id="XP_007332242.1">
    <property type="nucleotide sequence ID" value="XM_007332180.1"/>
</dbReference>
<dbReference type="GeneID" id="18824705"/>
<dbReference type="HOGENOM" id="CLU_2941188_0_0_1"/>
<dbReference type="AlphaFoldDB" id="K5X297"/>
<name>K5X297_AGABU</name>
<gene>
    <name evidence="1" type="ORF">AGABI1DRAFT_115418</name>
</gene>
<accession>K5X297</accession>
<dbReference type="KEGG" id="abp:AGABI1DRAFT115418"/>
<evidence type="ECO:0000313" key="1">
    <source>
        <dbReference type="EMBL" id="EKM77268.1"/>
    </source>
</evidence>
<reference evidence="2" key="1">
    <citation type="journal article" date="2012" name="Proc. Natl. Acad. Sci. U.S.A.">
        <title>Genome sequence of the button mushroom Agaricus bisporus reveals mechanisms governing adaptation to a humic-rich ecological niche.</title>
        <authorList>
            <person name="Morin E."/>
            <person name="Kohler A."/>
            <person name="Baker A.R."/>
            <person name="Foulongne-Oriol M."/>
            <person name="Lombard V."/>
            <person name="Nagy L.G."/>
            <person name="Ohm R.A."/>
            <person name="Patyshakuliyeva A."/>
            <person name="Brun A."/>
            <person name="Aerts A.L."/>
            <person name="Bailey A.M."/>
            <person name="Billette C."/>
            <person name="Coutinho P.M."/>
            <person name="Deakin G."/>
            <person name="Doddapaneni H."/>
            <person name="Floudas D."/>
            <person name="Grimwood J."/>
            <person name="Hilden K."/>
            <person name="Kuees U."/>
            <person name="LaButti K.M."/>
            <person name="Lapidus A."/>
            <person name="Lindquist E.A."/>
            <person name="Lucas S.M."/>
            <person name="Murat C."/>
            <person name="Riley R.W."/>
            <person name="Salamov A.A."/>
            <person name="Schmutz J."/>
            <person name="Subramanian V."/>
            <person name="Woesten H.A.B."/>
            <person name="Xu J."/>
            <person name="Eastwood D.C."/>
            <person name="Foster G.D."/>
            <person name="Sonnenberg A.S."/>
            <person name="Cullen D."/>
            <person name="de Vries R.P."/>
            <person name="Lundell T."/>
            <person name="Hibbett D.S."/>
            <person name="Henrissat B."/>
            <person name="Burton K.S."/>
            <person name="Kerrigan R.W."/>
            <person name="Challen M.P."/>
            <person name="Grigoriev I.V."/>
            <person name="Martin F."/>
        </authorList>
    </citation>
    <scope>NUCLEOTIDE SEQUENCE [LARGE SCALE GENOMIC DNA]</scope>
    <source>
        <strain evidence="2">JB137-S8 / ATCC MYA-4627 / FGSC 10392</strain>
    </source>
</reference>
<dbReference type="Proteomes" id="UP000008493">
    <property type="component" value="Unassembled WGS sequence"/>
</dbReference>
<proteinExistence type="predicted"/>
<keyword evidence="2" id="KW-1185">Reference proteome</keyword>
<protein>
    <submittedName>
        <fullName evidence="1">Uncharacterized protein</fullName>
    </submittedName>
</protein>